<keyword evidence="10" id="KW-1185">Reference proteome</keyword>
<organism evidence="9 10">
    <name type="scientific">Actinokineospora diospyrosa</name>
    <dbReference type="NCBI Taxonomy" id="103728"/>
    <lineage>
        <taxon>Bacteria</taxon>
        <taxon>Bacillati</taxon>
        <taxon>Actinomycetota</taxon>
        <taxon>Actinomycetes</taxon>
        <taxon>Pseudonocardiales</taxon>
        <taxon>Pseudonocardiaceae</taxon>
        <taxon>Actinokineospora</taxon>
    </lineage>
</organism>
<proteinExistence type="predicted"/>
<evidence type="ECO:0000313" key="10">
    <source>
        <dbReference type="Proteomes" id="UP001205185"/>
    </source>
</evidence>
<dbReference type="Pfam" id="PF02518">
    <property type="entry name" value="HATPase_c"/>
    <property type="match status" value="1"/>
</dbReference>
<evidence type="ECO:0000256" key="7">
    <source>
        <dbReference type="SAM" id="Phobius"/>
    </source>
</evidence>
<feature type="region of interest" description="Disordered" evidence="6">
    <location>
        <begin position="655"/>
        <end position="696"/>
    </location>
</feature>
<dbReference type="PANTHER" id="PTHR45436:SF5">
    <property type="entry name" value="SENSOR HISTIDINE KINASE TRCS"/>
    <property type="match status" value="1"/>
</dbReference>
<dbReference type="InterPro" id="IPR050428">
    <property type="entry name" value="TCS_sensor_his_kinase"/>
</dbReference>
<evidence type="ECO:0000313" key="9">
    <source>
        <dbReference type="EMBL" id="MCP2271210.1"/>
    </source>
</evidence>
<keyword evidence="7" id="KW-0472">Membrane</keyword>
<reference evidence="9 10" key="1">
    <citation type="submission" date="2022-06" db="EMBL/GenBank/DDBJ databases">
        <title>Genomic Encyclopedia of Archaeal and Bacterial Type Strains, Phase II (KMG-II): from individual species to whole genera.</title>
        <authorList>
            <person name="Goeker M."/>
        </authorList>
    </citation>
    <scope>NUCLEOTIDE SEQUENCE [LARGE SCALE GENOMIC DNA]</scope>
    <source>
        <strain evidence="9 10">DSM 44255</strain>
    </source>
</reference>
<dbReference type="Proteomes" id="UP001205185">
    <property type="component" value="Unassembled WGS sequence"/>
</dbReference>
<accession>A0ABT1IEY1</accession>
<dbReference type="PANTHER" id="PTHR45436">
    <property type="entry name" value="SENSOR HISTIDINE KINASE YKOH"/>
    <property type="match status" value="1"/>
</dbReference>
<feature type="compositionally biased region" description="Low complexity" evidence="6">
    <location>
        <begin position="758"/>
        <end position="767"/>
    </location>
</feature>
<evidence type="ECO:0000256" key="5">
    <source>
        <dbReference type="ARBA" id="ARBA00022777"/>
    </source>
</evidence>
<dbReference type="GO" id="GO:0016301">
    <property type="term" value="F:kinase activity"/>
    <property type="evidence" value="ECO:0007669"/>
    <property type="project" value="UniProtKB-KW"/>
</dbReference>
<dbReference type="EC" id="2.7.13.3" evidence="2"/>
<evidence type="ECO:0000256" key="6">
    <source>
        <dbReference type="SAM" id="MobiDB-lite"/>
    </source>
</evidence>
<dbReference type="InterPro" id="IPR013587">
    <property type="entry name" value="Nitrate/nitrite_sensing"/>
</dbReference>
<comment type="catalytic activity">
    <reaction evidence="1">
        <text>ATP + protein L-histidine = ADP + protein N-phospho-L-histidine.</text>
        <dbReference type="EC" id="2.7.13.3"/>
    </reaction>
</comment>
<feature type="compositionally biased region" description="Basic and acidic residues" evidence="6">
    <location>
        <begin position="736"/>
        <end position="757"/>
    </location>
</feature>
<evidence type="ECO:0000256" key="2">
    <source>
        <dbReference type="ARBA" id="ARBA00012438"/>
    </source>
</evidence>
<keyword evidence="7" id="KW-0812">Transmembrane</keyword>
<feature type="domain" description="Histidine kinase/HSP90-like ATPase" evidence="8">
    <location>
        <begin position="537"/>
        <end position="649"/>
    </location>
</feature>
<dbReference type="Pfam" id="PF08376">
    <property type="entry name" value="NIT"/>
    <property type="match status" value="1"/>
</dbReference>
<feature type="transmembrane region" description="Helical" evidence="7">
    <location>
        <begin position="324"/>
        <end position="346"/>
    </location>
</feature>
<evidence type="ECO:0000256" key="4">
    <source>
        <dbReference type="ARBA" id="ARBA00022679"/>
    </source>
</evidence>
<feature type="region of interest" description="Disordered" evidence="6">
    <location>
        <begin position="725"/>
        <end position="831"/>
    </location>
</feature>
<dbReference type="SMART" id="SM00387">
    <property type="entry name" value="HATPase_c"/>
    <property type="match status" value="1"/>
</dbReference>
<keyword evidence="3" id="KW-0597">Phosphoprotein</keyword>
<keyword evidence="4" id="KW-0808">Transferase</keyword>
<dbReference type="SUPFAM" id="SSF55874">
    <property type="entry name" value="ATPase domain of HSP90 chaperone/DNA topoisomerase II/histidine kinase"/>
    <property type="match status" value="1"/>
</dbReference>
<dbReference type="InterPro" id="IPR003594">
    <property type="entry name" value="HATPase_dom"/>
</dbReference>
<protein>
    <recommendedName>
        <fullName evidence="2">histidine kinase</fullName>
        <ecNumber evidence="2">2.7.13.3</ecNumber>
    </recommendedName>
</protein>
<evidence type="ECO:0000256" key="1">
    <source>
        <dbReference type="ARBA" id="ARBA00000085"/>
    </source>
</evidence>
<dbReference type="InterPro" id="IPR036890">
    <property type="entry name" value="HATPase_C_sf"/>
</dbReference>
<keyword evidence="5 9" id="KW-0418">Kinase</keyword>
<dbReference type="EMBL" id="JAMTCO010000009">
    <property type="protein sequence ID" value="MCP2271210.1"/>
    <property type="molecule type" value="Genomic_DNA"/>
</dbReference>
<sequence>MKRNSGSPAKSTTTIRSRLTGVVVVPSVILLVMWAVFSSYTVFDGIYLKAVTSGVQDASIPAVDTFAALQRERQLTMTVLSSTNPDTLALKTQQQTTDKVVQELRVALDGLSANAPAEVNARVQALNQALAPLPQRRAQVESGRANATEIYTYYNTVLDAGTALFDTQARIVPDSVVVQAGLTATDIFRAADRMSRASSVGAAALTAGAFTADQHVEFANLVGSYRATVANAAAAGTDEVKAHYQRLITSESWLRLTGAENALIGAAPRLSDTGGRRAEPVVLPVNAGEWEAITQSASEELIKLAVEQATGGVELGLDRADQKFFEVIIGSLIALLAVVTGIVLAVRISRRLVNKALVTRLDQLKNDSLQLAHEKLPGIVDRLRQGDRVDVGAEVPPLDYGTDEIGQVADAFNAAQYTAIAAAVKESQAREGVNRVFLGIAHRHQGLVHRQLKILDKMEREEENPEHLDSLFQLDHLATRARRNAENLIILAGEQPGRQWRKPVRLLDILRAAVAETEQYVRVRVRQVPDVALNGVAVADTIHLVAELVDNAASFSPPRSQVEVYTSQVSGGVVVEIEDHGLGMTAEDREQHNQMLTHPPEFDAMALRGESRLGLFVVARLAARRAIRVELRESPYGGTVALVFIPSDIVAETPEFVPESDAPSPRPRKALDRAAPVVDSDAVVGPPQRGIDKFWSDAGDDLTRAEAEVAAQWPLTDEEAPEHPVAVAGNGVGDSPHTDNGHRDGGRPEGARAEGARADGSAAAQGERPVLPRRQRQQNLAPQLRDEPVLPDWEVDAEPEQNEQTAKRVRDTMAAFQRGTRQARRTDGAQQ</sequence>
<evidence type="ECO:0000256" key="3">
    <source>
        <dbReference type="ARBA" id="ARBA00022553"/>
    </source>
</evidence>
<dbReference type="RefSeq" id="WP_253888173.1">
    <property type="nucleotide sequence ID" value="NZ_BAAAVB010000027.1"/>
</dbReference>
<dbReference type="Gene3D" id="3.30.565.10">
    <property type="entry name" value="Histidine kinase-like ATPase, C-terminal domain"/>
    <property type="match status" value="1"/>
</dbReference>
<name>A0ABT1IEY1_9PSEU</name>
<feature type="transmembrane region" description="Helical" evidence="7">
    <location>
        <begin position="21"/>
        <end position="43"/>
    </location>
</feature>
<evidence type="ECO:0000259" key="8">
    <source>
        <dbReference type="SMART" id="SM00387"/>
    </source>
</evidence>
<keyword evidence="7" id="KW-1133">Transmembrane helix</keyword>
<comment type="caution">
    <text evidence="9">The sequence shown here is derived from an EMBL/GenBank/DDBJ whole genome shotgun (WGS) entry which is preliminary data.</text>
</comment>
<gene>
    <name evidence="9" type="ORF">LV75_003724</name>
</gene>